<sequence length="285" mass="32574">MGIINENEPTDYTWAIEESQRTMKRMTELTNTEYPLPRLTIVSSPLGAGNDAMGGLGLVQIRDSWMEYPKFVYTHNLLVGQIVQQWTTNLLSICNQCTQKGISLFLEWILASELSENENEEFGRRVDETRRLLPLSSILNIELNNNLTTKNIQIPIEVIDDTGKINKLILNSSQIITKLPIIVSAFLVAKPSSFARFLYNVENYIHLIECLEPTKCPSIKQISVKDAFEDLCWALLQQKLNPLEEEIPKWKELFKTLHSKGAVHNDCACCMQTETEALKSHCRWT</sequence>
<name>A0A915MSF3_MELJA</name>
<dbReference type="SUPFAM" id="SSF55486">
    <property type="entry name" value="Metalloproteases ('zincins'), catalytic domain"/>
    <property type="match status" value="1"/>
</dbReference>
<dbReference type="Proteomes" id="UP000887561">
    <property type="component" value="Unplaced"/>
</dbReference>
<keyword evidence="1" id="KW-1185">Reference proteome</keyword>
<organism evidence="1 2">
    <name type="scientific">Meloidogyne javanica</name>
    <name type="common">Root-knot nematode worm</name>
    <dbReference type="NCBI Taxonomy" id="6303"/>
    <lineage>
        <taxon>Eukaryota</taxon>
        <taxon>Metazoa</taxon>
        <taxon>Ecdysozoa</taxon>
        <taxon>Nematoda</taxon>
        <taxon>Chromadorea</taxon>
        <taxon>Rhabditida</taxon>
        <taxon>Tylenchina</taxon>
        <taxon>Tylenchomorpha</taxon>
        <taxon>Tylenchoidea</taxon>
        <taxon>Meloidogynidae</taxon>
        <taxon>Meloidogyninae</taxon>
        <taxon>Meloidogyne</taxon>
        <taxon>Meloidogyne incognita group</taxon>
    </lineage>
</organism>
<dbReference type="WBParaSite" id="scaffold5160_cov248.g9168">
    <property type="protein sequence ID" value="scaffold5160_cov248.g9168"/>
    <property type="gene ID" value="scaffold5160_cov248.g9168"/>
</dbReference>
<accession>A0A915MSF3</accession>
<protein>
    <submittedName>
        <fullName evidence="2">Uncharacterized protein</fullName>
    </submittedName>
</protein>
<evidence type="ECO:0000313" key="2">
    <source>
        <dbReference type="WBParaSite" id="scaffold5160_cov248.g9168"/>
    </source>
</evidence>
<proteinExistence type="predicted"/>
<dbReference type="AlphaFoldDB" id="A0A915MSF3"/>
<dbReference type="InterPro" id="IPR027268">
    <property type="entry name" value="Peptidase_M4/M1_CTD_sf"/>
</dbReference>
<dbReference type="Gene3D" id="1.10.390.10">
    <property type="entry name" value="Neutral Protease Domain 2"/>
    <property type="match status" value="1"/>
</dbReference>
<evidence type="ECO:0000313" key="1">
    <source>
        <dbReference type="Proteomes" id="UP000887561"/>
    </source>
</evidence>
<reference evidence="2" key="1">
    <citation type="submission" date="2022-11" db="UniProtKB">
        <authorList>
            <consortium name="WormBaseParasite"/>
        </authorList>
    </citation>
    <scope>IDENTIFICATION</scope>
</reference>